<protein>
    <recommendedName>
        <fullName evidence="2">DUF397 domain-containing protein</fullName>
    </recommendedName>
</protein>
<evidence type="ECO:0000256" key="1">
    <source>
        <dbReference type="SAM" id="MobiDB-lite"/>
    </source>
</evidence>
<sequence length="63" mass="6813">MDLSTEPRWRKSSRSNGAGGNCVEVADSLPGRVLVRDSKDQAGPVLVFGPSAWHAFVQDVTTR</sequence>
<evidence type="ECO:0000259" key="2">
    <source>
        <dbReference type="Pfam" id="PF04149"/>
    </source>
</evidence>
<name>A0A927MBC0_9ACTN</name>
<keyword evidence="4" id="KW-1185">Reference proteome</keyword>
<organism evidence="3 4">
    <name type="scientific">Plantactinospora soyae</name>
    <dbReference type="NCBI Taxonomy" id="1544732"/>
    <lineage>
        <taxon>Bacteria</taxon>
        <taxon>Bacillati</taxon>
        <taxon>Actinomycetota</taxon>
        <taxon>Actinomycetes</taxon>
        <taxon>Micromonosporales</taxon>
        <taxon>Micromonosporaceae</taxon>
        <taxon>Plantactinospora</taxon>
    </lineage>
</organism>
<evidence type="ECO:0000313" key="4">
    <source>
        <dbReference type="Proteomes" id="UP000649753"/>
    </source>
</evidence>
<comment type="caution">
    <text evidence="3">The sequence shown here is derived from an EMBL/GenBank/DDBJ whole genome shotgun (WGS) entry which is preliminary data.</text>
</comment>
<feature type="domain" description="DUF397" evidence="2">
    <location>
        <begin position="8"/>
        <end position="60"/>
    </location>
</feature>
<evidence type="ECO:0000313" key="3">
    <source>
        <dbReference type="EMBL" id="MBE1490031.1"/>
    </source>
</evidence>
<dbReference type="EMBL" id="JADBEB010000001">
    <property type="protein sequence ID" value="MBE1490031.1"/>
    <property type="molecule type" value="Genomic_DNA"/>
</dbReference>
<accession>A0A927MBC0</accession>
<dbReference type="Pfam" id="PF04149">
    <property type="entry name" value="DUF397"/>
    <property type="match status" value="1"/>
</dbReference>
<dbReference type="Proteomes" id="UP000649753">
    <property type="component" value="Unassembled WGS sequence"/>
</dbReference>
<reference evidence="3" key="1">
    <citation type="submission" date="2020-10" db="EMBL/GenBank/DDBJ databases">
        <title>Sequencing the genomes of 1000 actinobacteria strains.</title>
        <authorList>
            <person name="Klenk H.-P."/>
        </authorList>
    </citation>
    <scope>NUCLEOTIDE SEQUENCE</scope>
    <source>
        <strain evidence="3">DSM 46832</strain>
    </source>
</reference>
<proteinExistence type="predicted"/>
<dbReference type="InterPro" id="IPR007278">
    <property type="entry name" value="DUF397"/>
</dbReference>
<dbReference type="RefSeq" id="WP_192769387.1">
    <property type="nucleotide sequence ID" value="NZ_JADBEB010000001.1"/>
</dbReference>
<gene>
    <name evidence="3" type="ORF">H4W31_005669</name>
</gene>
<dbReference type="AlphaFoldDB" id="A0A927MBC0"/>
<feature type="region of interest" description="Disordered" evidence="1">
    <location>
        <begin position="1"/>
        <end position="23"/>
    </location>
</feature>